<keyword evidence="2" id="KW-1185">Reference proteome</keyword>
<reference evidence="1 2" key="1">
    <citation type="journal article" date="2014" name="FEMS Microbiol. Lett.">
        <title>Draft genome sequences of three Holospora species (Holospora obtusa, Holospora undulata, and Holospora elegans), endonuclear symbiotic bacteria of the ciliate Paramecium caudatum.</title>
        <authorList>
            <person name="Dohra H."/>
            <person name="Tanaka K."/>
            <person name="Suzuki T."/>
            <person name="Fujishima M."/>
            <person name="Suzuki H."/>
        </authorList>
    </citation>
    <scope>NUCLEOTIDE SEQUENCE [LARGE SCALE GENOMIC DNA]</scope>
    <source>
        <strain evidence="1 2">E1</strain>
    </source>
</reference>
<organism evidence="1 2">
    <name type="scientific">Holospora elegans E1</name>
    <dbReference type="NCBI Taxonomy" id="1427503"/>
    <lineage>
        <taxon>Bacteria</taxon>
        <taxon>Pseudomonadati</taxon>
        <taxon>Pseudomonadota</taxon>
        <taxon>Alphaproteobacteria</taxon>
        <taxon>Holosporales</taxon>
        <taxon>Holosporaceae</taxon>
        <taxon>Holospora</taxon>
    </lineage>
</organism>
<accession>A0A023DX23</accession>
<protein>
    <submittedName>
        <fullName evidence="1">Uncharacterized protein</fullName>
    </submittedName>
</protein>
<evidence type="ECO:0000313" key="2">
    <source>
        <dbReference type="Proteomes" id="UP000024842"/>
    </source>
</evidence>
<dbReference type="STRING" id="1427503.HE1_00061"/>
<comment type="caution">
    <text evidence="1">The sequence shown here is derived from an EMBL/GenBank/DDBJ whole genome shotgun (WGS) entry which is preliminary data.</text>
</comment>
<sequence length="56" mass="6308">MLINMNALNKLSTAQVAEEAKYQLGEIGKAKRISRKLEAEFQPVLMALVKLQKFTT</sequence>
<dbReference type="AlphaFoldDB" id="A0A023DX23"/>
<dbReference type="EMBL" id="BAUP01000022">
    <property type="protein sequence ID" value="GAJ45752.1"/>
    <property type="molecule type" value="Genomic_DNA"/>
</dbReference>
<name>A0A023DX23_9PROT</name>
<dbReference type="Proteomes" id="UP000024842">
    <property type="component" value="Unassembled WGS sequence"/>
</dbReference>
<evidence type="ECO:0000313" key="1">
    <source>
        <dbReference type="EMBL" id="GAJ45752.1"/>
    </source>
</evidence>
<gene>
    <name evidence="1" type="ORF">HE1_00061</name>
</gene>
<proteinExistence type="predicted"/>